<dbReference type="RefSeq" id="WP_038018461.1">
    <property type="nucleotide sequence ID" value="NZ_JPKR02000004.1"/>
</dbReference>
<dbReference type="PANTHER" id="PTHR36153">
    <property type="entry name" value="INNER MEMBRANE PROTEIN-RELATED"/>
    <property type="match status" value="1"/>
</dbReference>
<evidence type="ECO:0000313" key="5">
    <source>
        <dbReference type="EMBL" id="KGD75105.1"/>
    </source>
</evidence>
<feature type="transmembrane region" description="Helical" evidence="1">
    <location>
        <begin position="47"/>
        <end position="72"/>
    </location>
</feature>
<evidence type="ECO:0000256" key="1">
    <source>
        <dbReference type="SAM" id="Phobius"/>
    </source>
</evidence>
<dbReference type="InterPro" id="IPR025743">
    <property type="entry name" value="TssM1_N"/>
</dbReference>
<dbReference type="InterPro" id="IPR010623">
    <property type="entry name" value="IcmF_C"/>
</dbReference>
<gene>
    <name evidence="5" type="ORF">HA49_07535</name>
</gene>
<dbReference type="AlphaFoldDB" id="A0A095VKJ9"/>
<dbReference type="InterPro" id="IPR053156">
    <property type="entry name" value="T6SS_TssM-like"/>
</dbReference>
<accession>A0A095VKJ9</accession>
<proteinExistence type="predicted"/>
<feature type="domain" description="IcmF-related" evidence="3">
    <location>
        <begin position="533"/>
        <end position="825"/>
    </location>
</feature>
<dbReference type="EMBL" id="JPKR02000004">
    <property type="protein sequence ID" value="KGD75105.1"/>
    <property type="molecule type" value="Genomic_DNA"/>
</dbReference>
<sequence length="1194" mass="134515">MSFVSRIFSYPLFRVLLGVVVIAILLSLVWFIAVYPGGEEDRHFTGIAVRILSVLLIAILVTVLLSGWILLYRRSVRRRQLRVTRQSTDTFSHTGRMLRRVIRRTTRRPSVSRGWRFIFREPVHVPWYLLLGARRSGKTAAVCRSGHYFSPGGESVAEKVHETDEADCHCWLANDAVYVETRGEVISEPETSADKWQGFVRLLKKYRPSKSVQGTIVTVSAIDLLTGDKSPVSELAGVFRTRLAALQQIPGISFPVYVVVTHLDRLKGFEEYFHYLSDAERRQIWGITLPLETRNTSVAEYVHQHLGQLQQRIDAGLNRRLQSEYDVENRRAMYAFPEELQLLCQQTEQFICSLFFVSLYEDLPSRTALRGVYLTSSGQTDRKACNYAPGIISRWHSQFTAVQEAPSQTAETAVPGAQTEDIKGRPYFLQQLFCELIINDQRLAQDTRLTFLRFCRLRWPVYILLLLIISGLLYGMASSFASHSRYLKGVRYQLNLLHQQQDYLQREYSLATIARLLEGLRGLSQQPDKDSGRIVFVDGEVAKVSEGVYQSALRQLLLPPAEDYARVALEQAVARGDMAILFRQLKIYLMVYGLVPADAVYLASMLAPALLPSEESPDYRSEIDFGPDLLALFSYPLERERGEEADPQLILRARELLARQPRPARIYQQLLQRLSPLSPPAFSLAALSEGAEGKWFVQRTDVPQQNIDGWFTARGYLQFRKQLLLLLSGLDREDWQVMNSSEHGSGAADITETAALSRDILIHYLDEYTRYWQQMLVSIRISQPQMTGPQSTEAGQQRDLYRLSRLATAGSPLVRLLERLVAETTLLSAESWIPAVAGAVANSTTSQRLTNAGQRGSETLDQLVWLHTDSHFTALRQFVTGREKGFNKSQSSEPGNGLNQLLGQLNELQLLFRLNEDPLTSKAPATWPVLAAGLQAGSQNWPDPLRNIILPLLDQISLRIRSTSVGRSSSGISEGPGAFCRKNLAGRYPFADSKRDVSLADFSRFFAPGGIADNYFSQHLADKVDTTVNPWKFINIPVGDPQHQSLQLFRRAREIRSLFFPRGDSYQPSLSLSLSVQYLSPAINRLELVMGSEKLSYSHGPVRPLNLQWPEGIASRPVTLSLTASQPGDIAVSQWTGPWALFRWLESASALRLQPSGELTAEFNPAGKKVVFSSNGLVSEQQPVMKLLRRFSCR</sequence>
<dbReference type="OrthoDB" id="9758229at2"/>
<dbReference type="PANTHER" id="PTHR36153:SF1">
    <property type="entry name" value="TYPE VI SECRETION SYSTEM COMPONENT TSSM1"/>
    <property type="match status" value="1"/>
</dbReference>
<dbReference type="NCBIfam" id="TIGR03348">
    <property type="entry name" value="VI_IcmF"/>
    <property type="match status" value="1"/>
</dbReference>
<protein>
    <recommendedName>
        <fullName evidence="7">Type VI secretion system protein ImpL</fullName>
    </recommendedName>
</protein>
<dbReference type="InterPro" id="IPR017731">
    <property type="entry name" value="TssM1-like"/>
</dbReference>
<organism evidence="5 6">
    <name type="scientific">Tatumella morbirosei</name>
    <dbReference type="NCBI Taxonomy" id="642227"/>
    <lineage>
        <taxon>Bacteria</taxon>
        <taxon>Pseudomonadati</taxon>
        <taxon>Pseudomonadota</taxon>
        <taxon>Gammaproteobacteria</taxon>
        <taxon>Enterobacterales</taxon>
        <taxon>Erwiniaceae</taxon>
        <taxon>Tatumella</taxon>
    </lineage>
</organism>
<dbReference type="eggNOG" id="COG3523">
    <property type="taxonomic scope" value="Bacteria"/>
</dbReference>
<name>A0A095VKJ9_9GAMM</name>
<dbReference type="Pfam" id="PF14331">
    <property type="entry name" value="IcmF-related_N"/>
    <property type="match status" value="1"/>
</dbReference>
<comment type="caution">
    <text evidence="5">The sequence shown here is derived from an EMBL/GenBank/DDBJ whole genome shotgun (WGS) entry which is preliminary data.</text>
</comment>
<evidence type="ECO:0000259" key="4">
    <source>
        <dbReference type="Pfam" id="PF14331"/>
    </source>
</evidence>
<evidence type="ECO:0000259" key="2">
    <source>
        <dbReference type="Pfam" id="PF06744"/>
    </source>
</evidence>
<feature type="transmembrane region" description="Helical" evidence="1">
    <location>
        <begin position="459"/>
        <end position="477"/>
    </location>
</feature>
<evidence type="ECO:0008006" key="7">
    <source>
        <dbReference type="Google" id="ProtNLM"/>
    </source>
</evidence>
<keyword evidence="1" id="KW-0472">Membrane</keyword>
<feature type="transmembrane region" description="Helical" evidence="1">
    <location>
        <begin position="12"/>
        <end position="35"/>
    </location>
</feature>
<dbReference type="STRING" id="642227.HA49_07535"/>
<dbReference type="InterPro" id="IPR009612">
    <property type="entry name" value="IcmF-rel"/>
</dbReference>
<keyword evidence="1" id="KW-0812">Transmembrane</keyword>
<evidence type="ECO:0000259" key="3">
    <source>
        <dbReference type="Pfam" id="PF06761"/>
    </source>
</evidence>
<feature type="domain" description="Type VI secretion system component TssM1 N-terminal" evidence="4">
    <location>
        <begin position="191"/>
        <end position="462"/>
    </location>
</feature>
<feature type="domain" description="Type VI secretion system IcmF C-terminal" evidence="2">
    <location>
        <begin position="1073"/>
        <end position="1172"/>
    </location>
</feature>
<dbReference type="Pfam" id="PF06744">
    <property type="entry name" value="IcmF_C"/>
    <property type="match status" value="1"/>
</dbReference>
<evidence type="ECO:0000313" key="6">
    <source>
        <dbReference type="Proteomes" id="UP000029577"/>
    </source>
</evidence>
<keyword evidence="6" id="KW-1185">Reference proteome</keyword>
<keyword evidence="1" id="KW-1133">Transmembrane helix</keyword>
<dbReference type="Pfam" id="PF06761">
    <property type="entry name" value="IcmF-related"/>
    <property type="match status" value="1"/>
</dbReference>
<reference evidence="5" key="1">
    <citation type="submission" date="2014-12" db="EMBL/GenBank/DDBJ databases">
        <title>The draft genome of the Tatumella morbirosei type strain, LMG23360T isolated from pineapple rot.</title>
        <authorList>
            <person name="Smits T.H."/>
            <person name="Palmer M."/>
            <person name="Venter S.N."/>
            <person name="Duffy B."/>
            <person name="Steenkamp E.T."/>
            <person name="Chan W.Y."/>
            <person name="Coutinho T.A."/>
            <person name="Coetzee M.P."/>
            <person name="De Maayer P."/>
        </authorList>
    </citation>
    <scope>NUCLEOTIDE SEQUENCE [LARGE SCALE GENOMIC DNA]</scope>
    <source>
        <strain evidence="5">LMG 23360</strain>
    </source>
</reference>
<dbReference type="Proteomes" id="UP000029577">
    <property type="component" value="Unassembled WGS sequence"/>
</dbReference>